<reference evidence="2" key="1">
    <citation type="journal article" date="2021" name="Sci. Rep.">
        <title>Diploid genomic architecture of Nitzschia inconspicua, an elite biomass production diatom.</title>
        <authorList>
            <person name="Oliver A."/>
            <person name="Podell S."/>
            <person name="Pinowska A."/>
            <person name="Traller J.C."/>
            <person name="Smith S.R."/>
            <person name="McClure R."/>
            <person name="Beliaev A."/>
            <person name="Bohutskyi P."/>
            <person name="Hill E.A."/>
            <person name="Rabines A."/>
            <person name="Zheng H."/>
            <person name="Allen L.Z."/>
            <person name="Kuo A."/>
            <person name="Grigoriev I.V."/>
            <person name="Allen A.E."/>
            <person name="Hazlebeck D."/>
            <person name="Allen E.E."/>
        </authorList>
    </citation>
    <scope>NUCLEOTIDE SEQUENCE</scope>
    <source>
        <strain evidence="2">Hildebrandi</strain>
    </source>
</reference>
<dbReference type="EMBL" id="JAGRRH010000016">
    <property type="protein sequence ID" value="KAG7354741.1"/>
    <property type="molecule type" value="Genomic_DNA"/>
</dbReference>
<dbReference type="AlphaFoldDB" id="A0A9K3L4P3"/>
<dbReference type="Proteomes" id="UP000693970">
    <property type="component" value="Unassembled WGS sequence"/>
</dbReference>
<evidence type="ECO:0000313" key="2">
    <source>
        <dbReference type="EMBL" id="KAG7354741.1"/>
    </source>
</evidence>
<evidence type="ECO:0000313" key="3">
    <source>
        <dbReference type="Proteomes" id="UP000693970"/>
    </source>
</evidence>
<feature type="region of interest" description="Disordered" evidence="1">
    <location>
        <begin position="363"/>
        <end position="388"/>
    </location>
</feature>
<keyword evidence="3" id="KW-1185">Reference proteome</keyword>
<gene>
    <name evidence="2" type="ORF">IV203_004097</name>
</gene>
<dbReference type="OrthoDB" id="47530at2759"/>
<evidence type="ECO:0000256" key="1">
    <source>
        <dbReference type="SAM" id="MobiDB-lite"/>
    </source>
</evidence>
<feature type="region of interest" description="Disordered" evidence="1">
    <location>
        <begin position="171"/>
        <end position="198"/>
    </location>
</feature>
<protein>
    <submittedName>
        <fullName evidence="2">Uncharacterized protein</fullName>
    </submittedName>
</protein>
<comment type="caution">
    <text evidence="2">The sequence shown here is derived from an EMBL/GenBank/DDBJ whole genome shotgun (WGS) entry which is preliminary data.</text>
</comment>
<sequence length="395" mass="44188">MGRSKSKPVPKRPRLKDNDNDEAKAIAMLQSVPQEQVEEAAAEATRADLDQNWPHLVIVKEKCENATHPAIEGTSHPPIPSNDDTKDIRRLQSYPHITSSVPQWAHGLGSSRKIDPQHFVALQTLHSAIKSQSPQWTSWSGNPSDPRQRAFGFLPGTLGYDERVRQQLDISMPWRDVSKDDNDDPKEGEEEERSRNERAIVVLEKQPDGVEAAIEHVCDLFRECFAQSEKEKESDTNPNDHDKSVPQKPNHFLLLKDFLQYRNLIAAQPNLHNGRALLPVHLDHPCKDGFGVVIITVAMTGKARILLHDVTGTQGLAMPLQQGEAYMLSAMARDACVHGVLADVGSEQRESLNLRFGLHDLELPPAMDDETKDRQTNDETPPLPVVPSSQVLKCW</sequence>
<reference evidence="2" key="2">
    <citation type="submission" date="2021-04" db="EMBL/GenBank/DDBJ databases">
        <authorList>
            <person name="Podell S."/>
        </authorList>
    </citation>
    <scope>NUCLEOTIDE SEQUENCE</scope>
    <source>
        <strain evidence="2">Hildebrandi</strain>
    </source>
</reference>
<proteinExistence type="predicted"/>
<feature type="compositionally biased region" description="Acidic residues" evidence="1">
    <location>
        <begin position="181"/>
        <end position="191"/>
    </location>
</feature>
<name>A0A9K3L4P3_9STRA</name>
<feature type="region of interest" description="Disordered" evidence="1">
    <location>
        <begin position="1"/>
        <end position="21"/>
    </location>
</feature>
<accession>A0A9K3L4P3</accession>
<feature type="compositionally biased region" description="Basic residues" evidence="1">
    <location>
        <begin position="1"/>
        <end position="14"/>
    </location>
</feature>
<organism evidence="2 3">
    <name type="scientific">Nitzschia inconspicua</name>
    <dbReference type="NCBI Taxonomy" id="303405"/>
    <lineage>
        <taxon>Eukaryota</taxon>
        <taxon>Sar</taxon>
        <taxon>Stramenopiles</taxon>
        <taxon>Ochrophyta</taxon>
        <taxon>Bacillariophyta</taxon>
        <taxon>Bacillariophyceae</taxon>
        <taxon>Bacillariophycidae</taxon>
        <taxon>Bacillariales</taxon>
        <taxon>Bacillariaceae</taxon>
        <taxon>Nitzschia</taxon>
    </lineage>
</organism>